<keyword evidence="2" id="KW-0217">Developmental protein</keyword>
<evidence type="ECO:0000256" key="1">
    <source>
        <dbReference type="ARBA" id="ARBA00004123"/>
    </source>
</evidence>
<comment type="subcellular location">
    <subcellularLocation>
        <location evidence="1 8 9">Nucleus</location>
    </subcellularLocation>
</comment>
<evidence type="ECO:0000256" key="6">
    <source>
        <dbReference type="ARBA" id="ARBA00038297"/>
    </source>
</evidence>
<dbReference type="InterPro" id="IPR001827">
    <property type="entry name" value="Homeobox_Antennapedia_CS"/>
</dbReference>
<dbReference type="GO" id="GO:0000978">
    <property type="term" value="F:RNA polymerase II cis-regulatory region sequence-specific DNA binding"/>
    <property type="evidence" value="ECO:0007669"/>
    <property type="project" value="TreeGrafter"/>
</dbReference>
<dbReference type="PROSITE" id="PS50071">
    <property type="entry name" value="HOMEOBOX_2"/>
    <property type="match status" value="1"/>
</dbReference>
<dbReference type="PANTHER" id="PTHR45664:SF12">
    <property type="entry name" value="PANCREAS_DUODENUM HOMEOBOX PROTEIN 1"/>
    <property type="match status" value="1"/>
</dbReference>
<feature type="domain" description="Homeobox" evidence="12">
    <location>
        <begin position="147"/>
        <end position="207"/>
    </location>
</feature>
<dbReference type="PRINTS" id="PR00024">
    <property type="entry name" value="HOMEOBOX"/>
</dbReference>
<feature type="compositionally biased region" description="Polar residues" evidence="10">
    <location>
        <begin position="58"/>
        <end position="71"/>
    </location>
</feature>
<evidence type="ECO:0000313" key="14">
    <source>
        <dbReference type="Proteomes" id="UP001159428"/>
    </source>
</evidence>
<dbReference type="InterPro" id="IPR017995">
    <property type="entry name" value="Homeobox_antennapedia"/>
</dbReference>
<dbReference type="GO" id="GO:0045944">
    <property type="term" value="P:positive regulation of transcription by RNA polymerase II"/>
    <property type="evidence" value="ECO:0007669"/>
    <property type="project" value="UniProtKB-ARBA"/>
</dbReference>
<dbReference type="GO" id="GO:0000981">
    <property type="term" value="F:DNA-binding transcription factor activity, RNA polymerase II-specific"/>
    <property type="evidence" value="ECO:0007669"/>
    <property type="project" value="InterPro"/>
</dbReference>
<comment type="similarity">
    <text evidence="6">Belongs to the Antp homeobox family. IPF1/XlHbox-8 subfamily.</text>
</comment>
<dbReference type="SMART" id="SM00389">
    <property type="entry name" value="HOX"/>
    <property type="match status" value="1"/>
</dbReference>
<dbReference type="PROSITE" id="PS00032">
    <property type="entry name" value="ANTENNAPEDIA"/>
    <property type="match status" value="1"/>
</dbReference>
<feature type="transmembrane region" description="Helical" evidence="11">
    <location>
        <begin position="117"/>
        <end position="141"/>
    </location>
</feature>
<evidence type="ECO:0000256" key="3">
    <source>
        <dbReference type="ARBA" id="ARBA00023125"/>
    </source>
</evidence>
<accession>A0AAU9WUE6</accession>
<dbReference type="AlphaFoldDB" id="A0AAU9WUE6"/>
<evidence type="ECO:0000256" key="8">
    <source>
        <dbReference type="PROSITE-ProRule" id="PRU00108"/>
    </source>
</evidence>
<evidence type="ECO:0000256" key="10">
    <source>
        <dbReference type="SAM" id="MobiDB-lite"/>
    </source>
</evidence>
<dbReference type="CDD" id="cd00086">
    <property type="entry name" value="homeodomain"/>
    <property type="match status" value="1"/>
</dbReference>
<keyword evidence="14" id="KW-1185">Reference proteome</keyword>
<evidence type="ECO:0000256" key="2">
    <source>
        <dbReference type="ARBA" id="ARBA00022473"/>
    </source>
</evidence>
<dbReference type="PRINTS" id="PR00025">
    <property type="entry name" value="ANTENNAPEDIA"/>
</dbReference>
<feature type="region of interest" description="Disordered" evidence="10">
    <location>
        <begin position="58"/>
        <end position="82"/>
    </location>
</feature>
<feature type="DNA-binding region" description="Homeobox" evidence="8">
    <location>
        <begin position="149"/>
        <end position="208"/>
    </location>
</feature>
<evidence type="ECO:0000256" key="7">
    <source>
        <dbReference type="ARBA" id="ARBA00040412"/>
    </source>
</evidence>
<dbReference type="Proteomes" id="UP001159428">
    <property type="component" value="Unassembled WGS sequence"/>
</dbReference>
<evidence type="ECO:0000256" key="5">
    <source>
        <dbReference type="ARBA" id="ARBA00023242"/>
    </source>
</evidence>
<dbReference type="EMBL" id="CALNXJ010000022">
    <property type="protein sequence ID" value="CAH3126662.1"/>
    <property type="molecule type" value="Genomic_DNA"/>
</dbReference>
<evidence type="ECO:0000259" key="12">
    <source>
        <dbReference type="PROSITE" id="PS50071"/>
    </source>
</evidence>
<name>A0AAU9WUE6_9CNID</name>
<evidence type="ECO:0000256" key="4">
    <source>
        <dbReference type="ARBA" id="ARBA00023155"/>
    </source>
</evidence>
<dbReference type="GO" id="GO:0005634">
    <property type="term" value="C:nucleus"/>
    <property type="evidence" value="ECO:0007669"/>
    <property type="project" value="UniProtKB-SubCell"/>
</dbReference>
<dbReference type="InterPro" id="IPR001356">
    <property type="entry name" value="HD"/>
</dbReference>
<dbReference type="Pfam" id="PF00046">
    <property type="entry name" value="Homeodomain"/>
    <property type="match status" value="1"/>
</dbReference>
<evidence type="ECO:0000256" key="11">
    <source>
        <dbReference type="SAM" id="Phobius"/>
    </source>
</evidence>
<keyword evidence="4 8" id="KW-0371">Homeobox</keyword>
<comment type="caution">
    <text evidence="13">The sequence shown here is derived from an EMBL/GenBank/DDBJ whole genome shotgun (WGS) entry which is preliminary data.</text>
</comment>
<dbReference type="PANTHER" id="PTHR45664">
    <property type="entry name" value="PROTEIN ZERKNUELLT 1-RELATED"/>
    <property type="match status" value="1"/>
</dbReference>
<organism evidence="13 14">
    <name type="scientific">Pocillopora meandrina</name>
    <dbReference type="NCBI Taxonomy" id="46732"/>
    <lineage>
        <taxon>Eukaryota</taxon>
        <taxon>Metazoa</taxon>
        <taxon>Cnidaria</taxon>
        <taxon>Anthozoa</taxon>
        <taxon>Hexacorallia</taxon>
        <taxon>Scleractinia</taxon>
        <taxon>Astrocoeniina</taxon>
        <taxon>Pocilloporidae</taxon>
        <taxon>Pocillopora</taxon>
    </lineage>
</organism>
<reference evidence="13 14" key="1">
    <citation type="submission" date="2022-05" db="EMBL/GenBank/DDBJ databases">
        <authorList>
            <consortium name="Genoscope - CEA"/>
            <person name="William W."/>
        </authorList>
    </citation>
    <scope>NUCLEOTIDE SEQUENCE [LARGE SCALE GENOMIC DNA]</scope>
</reference>
<proteinExistence type="inferred from homology"/>
<dbReference type="InterPro" id="IPR017970">
    <property type="entry name" value="Homeobox_CS"/>
</dbReference>
<keyword evidence="11" id="KW-0472">Membrane</keyword>
<keyword evidence="11" id="KW-1133">Transmembrane helix</keyword>
<evidence type="ECO:0000256" key="9">
    <source>
        <dbReference type="RuleBase" id="RU000682"/>
    </source>
</evidence>
<keyword evidence="5 8" id="KW-0539">Nucleus</keyword>
<evidence type="ECO:0000313" key="13">
    <source>
        <dbReference type="EMBL" id="CAH3126662.1"/>
    </source>
</evidence>
<gene>
    <name evidence="13" type="ORF">PMEA_00012665</name>
</gene>
<dbReference type="SUPFAM" id="SSF46689">
    <property type="entry name" value="Homeodomain-like"/>
    <property type="match status" value="1"/>
</dbReference>
<sequence length="253" mass="29728">MSGPNKSSSTNMARPLLYPTSAEIYAQQYTSQLSSTFERQINLTGNYFPFLEVSTRRTSSQNYNTPPSRQSFHGEDTRTTLSHQTTPIPDYLLQPIYPWMKSKKGGKSDFGFGRSSFWQLLITLFFFWITCPAFFSCLLYFKFSGQRQAKRHRTSYTNKQLLELEKEFHFNKYLCSSRRSEIAKTLSLSERQVKIWFQNRRMKWKKDEKVNEGPEKTSPRFMDTQETQRHIMSCSPLCHSPPVRQACQAENFH</sequence>
<dbReference type="InterPro" id="IPR009057">
    <property type="entry name" value="Homeodomain-like_sf"/>
</dbReference>
<keyword evidence="11" id="KW-0812">Transmembrane</keyword>
<protein>
    <recommendedName>
        <fullName evidence="7">Pancreas/duodenum homeobox protein 1</fullName>
    </recommendedName>
</protein>
<keyword evidence="3 8" id="KW-0238">DNA-binding</keyword>
<dbReference type="InterPro" id="IPR000047">
    <property type="entry name" value="HTH_motif"/>
</dbReference>
<dbReference type="InterPro" id="IPR020479">
    <property type="entry name" value="HD_metazoa"/>
</dbReference>
<dbReference type="PROSITE" id="PS00027">
    <property type="entry name" value="HOMEOBOX_1"/>
    <property type="match status" value="1"/>
</dbReference>
<dbReference type="PRINTS" id="PR00031">
    <property type="entry name" value="HTHREPRESSR"/>
</dbReference>
<dbReference type="Gene3D" id="1.10.10.60">
    <property type="entry name" value="Homeodomain-like"/>
    <property type="match status" value="1"/>
</dbReference>